<dbReference type="EMBL" id="VSRR010002614">
    <property type="protein sequence ID" value="MPC32375.1"/>
    <property type="molecule type" value="Genomic_DNA"/>
</dbReference>
<protein>
    <submittedName>
        <fullName evidence="2">Uncharacterized protein</fullName>
    </submittedName>
</protein>
<name>A0A5B7EG59_PORTR</name>
<proteinExistence type="predicted"/>
<dbReference type="Proteomes" id="UP000324222">
    <property type="component" value="Unassembled WGS sequence"/>
</dbReference>
<comment type="caution">
    <text evidence="2">The sequence shown here is derived from an EMBL/GenBank/DDBJ whole genome shotgun (WGS) entry which is preliminary data.</text>
</comment>
<evidence type="ECO:0000313" key="3">
    <source>
        <dbReference type="Proteomes" id="UP000324222"/>
    </source>
</evidence>
<evidence type="ECO:0000313" key="2">
    <source>
        <dbReference type="EMBL" id="MPC32375.1"/>
    </source>
</evidence>
<organism evidence="2 3">
    <name type="scientific">Portunus trituberculatus</name>
    <name type="common">Swimming crab</name>
    <name type="synonym">Neptunus trituberculatus</name>
    <dbReference type="NCBI Taxonomy" id="210409"/>
    <lineage>
        <taxon>Eukaryota</taxon>
        <taxon>Metazoa</taxon>
        <taxon>Ecdysozoa</taxon>
        <taxon>Arthropoda</taxon>
        <taxon>Crustacea</taxon>
        <taxon>Multicrustacea</taxon>
        <taxon>Malacostraca</taxon>
        <taxon>Eumalacostraca</taxon>
        <taxon>Eucarida</taxon>
        <taxon>Decapoda</taxon>
        <taxon>Pleocyemata</taxon>
        <taxon>Brachyura</taxon>
        <taxon>Eubrachyura</taxon>
        <taxon>Portunoidea</taxon>
        <taxon>Portunidae</taxon>
        <taxon>Portuninae</taxon>
        <taxon>Portunus</taxon>
    </lineage>
</organism>
<accession>A0A5B7EG59</accession>
<feature type="region of interest" description="Disordered" evidence="1">
    <location>
        <begin position="1"/>
        <end position="40"/>
    </location>
</feature>
<gene>
    <name evidence="2" type="ORF">E2C01_025685</name>
</gene>
<dbReference type="AlphaFoldDB" id="A0A5B7EG59"/>
<sequence length="74" mass="8332">MLVSRGREVVEGPRVSGERKVSEREPFVMHGDKLNPKKDEHDEGINLCTCRVRGNKSKATRCGVINADAKRQVR</sequence>
<evidence type="ECO:0000256" key="1">
    <source>
        <dbReference type="SAM" id="MobiDB-lite"/>
    </source>
</evidence>
<reference evidence="2 3" key="1">
    <citation type="submission" date="2019-05" db="EMBL/GenBank/DDBJ databases">
        <title>Another draft genome of Portunus trituberculatus and its Hox gene families provides insights of decapod evolution.</title>
        <authorList>
            <person name="Jeong J.-H."/>
            <person name="Song I."/>
            <person name="Kim S."/>
            <person name="Choi T."/>
            <person name="Kim D."/>
            <person name="Ryu S."/>
            <person name="Kim W."/>
        </authorList>
    </citation>
    <scope>NUCLEOTIDE SEQUENCE [LARGE SCALE GENOMIC DNA]</scope>
    <source>
        <tissue evidence="2">Muscle</tissue>
    </source>
</reference>
<keyword evidence="3" id="KW-1185">Reference proteome</keyword>